<dbReference type="Pfam" id="PF03445">
    <property type="entry name" value="DUF294"/>
    <property type="match status" value="1"/>
</dbReference>
<dbReference type="InterPro" id="IPR051462">
    <property type="entry name" value="CBS_domain-containing"/>
</dbReference>
<dbReference type="Pfam" id="PF00571">
    <property type="entry name" value="CBS"/>
    <property type="match status" value="2"/>
</dbReference>
<evidence type="ECO:0000256" key="2">
    <source>
        <dbReference type="PROSITE-ProRule" id="PRU00703"/>
    </source>
</evidence>
<feature type="domain" description="CBS" evidence="3">
    <location>
        <begin position="162"/>
        <end position="218"/>
    </location>
</feature>
<reference evidence="4 5" key="1">
    <citation type="submission" date="2023-10" db="EMBL/GenBank/DDBJ databases">
        <title>Description of Microbulbifer bruguierae sp. nov., isolated from the sediments of mangrove plant Bruguiera sexangula and comparative genomic analyses of the genus Microbulbifer.</title>
        <authorList>
            <person name="Long M."/>
        </authorList>
    </citation>
    <scope>NUCLEOTIDE SEQUENCE [LARGE SCALE GENOMIC DNA]</scope>
    <source>
        <strain evidence="4 5">SPO729</strain>
    </source>
</reference>
<dbReference type="Gene3D" id="2.60.120.10">
    <property type="entry name" value="Jelly Rolls"/>
    <property type="match status" value="1"/>
</dbReference>
<dbReference type="Proteomes" id="UP001302477">
    <property type="component" value="Chromosome"/>
</dbReference>
<dbReference type="Pfam" id="PF10335">
    <property type="entry name" value="DUF294_C"/>
    <property type="match status" value="1"/>
</dbReference>
<dbReference type="CDD" id="cd05401">
    <property type="entry name" value="NT_GlnE_GlnD_like"/>
    <property type="match status" value="1"/>
</dbReference>
<gene>
    <name evidence="4" type="ORF">R5R33_01025</name>
</gene>
<dbReference type="SMART" id="SM00116">
    <property type="entry name" value="CBS"/>
    <property type="match status" value="2"/>
</dbReference>
<dbReference type="AlphaFoldDB" id="A0AAU0MZW9"/>
<dbReference type="InterPro" id="IPR046342">
    <property type="entry name" value="CBS_dom_sf"/>
</dbReference>
<dbReference type="PANTHER" id="PTHR48108:SF31">
    <property type="entry name" value="CBS DOMAIN AND CYCLIC NUCLEOTIDE-REGULATED NUCLEOTIDYLTRANSFERASE"/>
    <property type="match status" value="1"/>
</dbReference>
<dbReference type="InterPro" id="IPR018821">
    <property type="entry name" value="DUF294_put_nucleoTrafse_sb-bd"/>
</dbReference>
<dbReference type="InterPro" id="IPR014710">
    <property type="entry name" value="RmlC-like_jellyroll"/>
</dbReference>
<dbReference type="InterPro" id="IPR005105">
    <property type="entry name" value="GlnD_Uridyltrans_N"/>
</dbReference>
<accession>A0AAU0MZW9</accession>
<evidence type="ECO:0000256" key="1">
    <source>
        <dbReference type="ARBA" id="ARBA00022737"/>
    </source>
</evidence>
<dbReference type="SUPFAM" id="SSF54631">
    <property type="entry name" value="CBS-domain pair"/>
    <property type="match status" value="1"/>
</dbReference>
<dbReference type="InterPro" id="IPR018490">
    <property type="entry name" value="cNMP-bd_dom_sf"/>
</dbReference>
<evidence type="ECO:0000313" key="5">
    <source>
        <dbReference type="Proteomes" id="UP001302477"/>
    </source>
</evidence>
<organism evidence="4 5">
    <name type="scientific">Microbulbifer pacificus</name>
    <dbReference type="NCBI Taxonomy" id="407164"/>
    <lineage>
        <taxon>Bacteria</taxon>
        <taxon>Pseudomonadati</taxon>
        <taxon>Pseudomonadota</taxon>
        <taxon>Gammaproteobacteria</taxon>
        <taxon>Cellvibrionales</taxon>
        <taxon>Microbulbiferaceae</taxon>
        <taxon>Microbulbifer</taxon>
    </lineage>
</organism>
<protein>
    <submittedName>
        <fullName evidence="4">Nucleotidyltransferase substrate binding domain-containing protein</fullName>
    </submittedName>
</protein>
<proteinExistence type="predicted"/>
<dbReference type="Gene3D" id="3.10.580.10">
    <property type="entry name" value="CBS-domain"/>
    <property type="match status" value="1"/>
</dbReference>
<dbReference type="PROSITE" id="PS51371">
    <property type="entry name" value="CBS"/>
    <property type="match status" value="2"/>
</dbReference>
<dbReference type="CDD" id="cd04587">
    <property type="entry name" value="CBS_pair_CAP-ED_NT_Pol-beta-like_DUF294_assoc"/>
    <property type="match status" value="1"/>
</dbReference>
<dbReference type="InterPro" id="IPR000644">
    <property type="entry name" value="CBS_dom"/>
</dbReference>
<sequence length="621" mass="69910">MERLPMHRDPRQPEILAVADFLEACVPFNLLPEDTLQAAARQIEVAYLRRGSRITAEDDYALRILRSGAVEIRSSQGQLLDKLEQGDSFNIHGLDVGDEGVSALVIEDGLLYQLPRVHYEALRDQFRNFDRHFHSQRSRRLRRAARYQPDTNIMMLPIASLISRNPLALAPTATLQHTAQAMSELRVSSVLIMEGERLLGIVTDRDLRTRALAQGLASDTPIGDIMTPDPLPIDHGATLFDAILQMTQSGVHHLPVLHNQRVVGIITSSDLMLARRDDPVYLVQHISRQQDTAGMKAILDALPVLLAEVVKGGMRAHQVSHVLTAISDAVTHRLIQLAIAEIGPPPVPFCWLGFGSQARDEQLLGADQDNGLLIDDRASDEDMAWFAQLAERVCDGLNACGYVYCPGKVMATTREWRQRLRDWRNAVDNWTRTPTPHAVLRVSIFFDLRAVYGDASLCEQLQRHMLQRTQTDTIFLAALAANVLEQTPPLGIFRRFLVERNGEHRDEFNLKKRGVMPIVELVRIKALAHGIRAVNTRDRIGQLLAEKIVTTSDGRNLLDAFDYIQQLRIQNHSQQIARGEQPSNYCNPKDLPDLARKHLRDAFTVVHDSQEALQQTYRRGL</sequence>
<feature type="domain" description="CBS" evidence="3">
    <location>
        <begin position="226"/>
        <end position="282"/>
    </location>
</feature>
<dbReference type="PANTHER" id="PTHR48108">
    <property type="entry name" value="CBS DOMAIN-CONTAINING PROTEIN CBSX2, CHLOROPLASTIC"/>
    <property type="match status" value="1"/>
</dbReference>
<dbReference type="SUPFAM" id="SSF51206">
    <property type="entry name" value="cAMP-binding domain-like"/>
    <property type="match status" value="1"/>
</dbReference>
<dbReference type="KEGG" id="mpaf:R5R33_01025"/>
<keyword evidence="1" id="KW-0677">Repeat</keyword>
<evidence type="ECO:0000259" key="3">
    <source>
        <dbReference type="PROSITE" id="PS51371"/>
    </source>
</evidence>
<name>A0AAU0MZW9_9GAMM</name>
<dbReference type="EMBL" id="CP137555">
    <property type="protein sequence ID" value="WOX05760.1"/>
    <property type="molecule type" value="Genomic_DNA"/>
</dbReference>
<dbReference type="SMART" id="SM00100">
    <property type="entry name" value="cNMP"/>
    <property type="match status" value="1"/>
</dbReference>
<keyword evidence="2" id="KW-0129">CBS domain</keyword>
<dbReference type="InterPro" id="IPR000595">
    <property type="entry name" value="cNMP-bd_dom"/>
</dbReference>
<evidence type="ECO:0000313" key="4">
    <source>
        <dbReference type="EMBL" id="WOX05760.1"/>
    </source>
</evidence>
<dbReference type="RefSeq" id="WP_318954225.1">
    <property type="nucleotide sequence ID" value="NZ_CP137555.1"/>
</dbReference>
<keyword evidence="5" id="KW-1185">Reference proteome</keyword>
<dbReference type="GO" id="GO:0008773">
    <property type="term" value="F:[protein-PII] uridylyltransferase activity"/>
    <property type="evidence" value="ECO:0007669"/>
    <property type="project" value="InterPro"/>
</dbReference>